<reference evidence="2" key="1">
    <citation type="submission" date="2024-04" db="EMBL/GenBank/DDBJ databases">
        <title>Salinicola lusitanus LLJ914,a marine bacterium isolated from the Okinawa Trough.</title>
        <authorList>
            <person name="Li J."/>
        </authorList>
    </citation>
    <scope>NUCLEOTIDE SEQUENCE [LARGE SCALE GENOMIC DNA]</scope>
</reference>
<organism evidence="1 2">
    <name type="scientific">Mugilogobius chulae</name>
    <name type="common">yellowstripe goby</name>
    <dbReference type="NCBI Taxonomy" id="88201"/>
    <lineage>
        <taxon>Eukaryota</taxon>
        <taxon>Metazoa</taxon>
        <taxon>Chordata</taxon>
        <taxon>Craniata</taxon>
        <taxon>Vertebrata</taxon>
        <taxon>Euteleostomi</taxon>
        <taxon>Actinopterygii</taxon>
        <taxon>Neopterygii</taxon>
        <taxon>Teleostei</taxon>
        <taxon>Neoteleostei</taxon>
        <taxon>Acanthomorphata</taxon>
        <taxon>Gobiaria</taxon>
        <taxon>Gobiiformes</taxon>
        <taxon>Gobioidei</taxon>
        <taxon>Gobiidae</taxon>
        <taxon>Gobionellinae</taxon>
        <taxon>Mugilogobius</taxon>
    </lineage>
</organism>
<dbReference type="EMBL" id="JBBPFD010000012">
    <property type="protein sequence ID" value="KAK7904027.1"/>
    <property type="molecule type" value="Genomic_DNA"/>
</dbReference>
<sequence length="237" mass="26157">MTSRAITGTAGKSLTVQFSPYNITTAKGGPPVPLILCDTMGLEEGTDAGLHSNDVANICRGHVEDHHLFSPSAPLQEGAPGYRKDATLKDKIHCVVYVVDASRVSLMSQKILDKLRTIRRKVNHMGVPQILLMTKIDEACPLVEKDLKNVYHSDYIQKKAREVSEALGIPLSCVVPVKNYCTETQLNLEVDVLLLSAVELMMNYAESFFENQTPENLDEPLSLRTDQEAGRSLVHPD</sequence>
<evidence type="ECO:0000313" key="1">
    <source>
        <dbReference type="EMBL" id="KAK7904027.1"/>
    </source>
</evidence>
<dbReference type="Gene3D" id="3.40.50.300">
    <property type="entry name" value="P-loop containing nucleotide triphosphate hydrolases"/>
    <property type="match status" value="1"/>
</dbReference>
<evidence type="ECO:0008006" key="3">
    <source>
        <dbReference type="Google" id="ProtNLM"/>
    </source>
</evidence>
<dbReference type="InterPro" id="IPR027417">
    <property type="entry name" value="P-loop_NTPase"/>
</dbReference>
<protein>
    <recommendedName>
        <fullName evidence="3">Interferon-induced protein 44-like</fullName>
    </recommendedName>
</protein>
<dbReference type="SUPFAM" id="SSF52540">
    <property type="entry name" value="P-loop containing nucleoside triphosphate hydrolases"/>
    <property type="match status" value="1"/>
</dbReference>
<dbReference type="GO" id="GO:0006955">
    <property type="term" value="P:immune response"/>
    <property type="evidence" value="ECO:0007669"/>
    <property type="project" value="TreeGrafter"/>
</dbReference>
<keyword evidence="2" id="KW-1185">Reference proteome</keyword>
<accession>A0AAW0NQU1</accession>
<name>A0AAW0NQU1_9GOBI</name>
<dbReference type="AlphaFoldDB" id="A0AAW0NQU1"/>
<dbReference type="PANTHER" id="PTHR14241:SF32">
    <property type="entry name" value="VWFA DOMAIN-CONTAINING PROTEIN-RELATED"/>
    <property type="match status" value="1"/>
</dbReference>
<gene>
    <name evidence="1" type="ORF">WMY93_016634</name>
</gene>
<proteinExistence type="predicted"/>
<dbReference type="PANTHER" id="PTHR14241">
    <property type="entry name" value="INTERFERON-INDUCED PROTEIN 44"/>
    <property type="match status" value="1"/>
</dbReference>
<dbReference type="Proteomes" id="UP001460270">
    <property type="component" value="Unassembled WGS sequence"/>
</dbReference>
<evidence type="ECO:0000313" key="2">
    <source>
        <dbReference type="Proteomes" id="UP001460270"/>
    </source>
</evidence>
<comment type="caution">
    <text evidence="1">The sequence shown here is derived from an EMBL/GenBank/DDBJ whole genome shotgun (WGS) entry which is preliminary data.</text>
</comment>